<dbReference type="GO" id="GO:0006357">
    <property type="term" value="P:regulation of transcription by RNA polymerase II"/>
    <property type="evidence" value="ECO:0007669"/>
    <property type="project" value="TreeGrafter"/>
</dbReference>
<dbReference type="GO" id="GO:0070985">
    <property type="term" value="C:transcription factor TFIIK complex"/>
    <property type="evidence" value="ECO:0007669"/>
    <property type="project" value="UniProtKB-ARBA"/>
</dbReference>
<feature type="region of interest" description="Disordered" evidence="11">
    <location>
        <begin position="275"/>
        <end position="328"/>
    </location>
</feature>
<dbReference type="SMART" id="SM00184">
    <property type="entry name" value="RING"/>
    <property type="match status" value="1"/>
</dbReference>
<dbReference type="SUPFAM" id="SSF57850">
    <property type="entry name" value="RING/U-box"/>
    <property type="match status" value="1"/>
</dbReference>
<dbReference type="Pfam" id="PF06391">
    <property type="entry name" value="MAT1"/>
    <property type="match status" value="1"/>
</dbReference>
<feature type="coiled-coil region" evidence="10">
    <location>
        <begin position="219"/>
        <end position="260"/>
    </location>
</feature>
<dbReference type="GO" id="GO:0006289">
    <property type="term" value="P:nucleotide-excision repair"/>
    <property type="evidence" value="ECO:0007669"/>
    <property type="project" value="InterPro"/>
</dbReference>
<comment type="subcellular location">
    <subcellularLocation>
        <location evidence="1">Nucleus</location>
    </subcellularLocation>
</comment>
<dbReference type="GO" id="GO:0061575">
    <property type="term" value="F:cyclin-dependent protein serine/threonine kinase activator activity"/>
    <property type="evidence" value="ECO:0007669"/>
    <property type="project" value="InterPro"/>
</dbReference>
<evidence type="ECO:0000256" key="4">
    <source>
        <dbReference type="ARBA" id="ARBA00022771"/>
    </source>
</evidence>
<evidence type="ECO:0000259" key="12">
    <source>
        <dbReference type="PROSITE" id="PS50089"/>
    </source>
</evidence>
<dbReference type="RefSeq" id="XP_013245541.1">
    <property type="nucleotide sequence ID" value="XM_013390087.1"/>
</dbReference>
<reference evidence="13 14" key="1">
    <citation type="submission" date="2014-05" db="EMBL/GenBank/DDBJ databases">
        <title>Draft genome sequence of a rare smut relative, Tilletiaria anomala UBC 951.</title>
        <authorList>
            <consortium name="DOE Joint Genome Institute"/>
            <person name="Toome M."/>
            <person name="Kuo A."/>
            <person name="Henrissat B."/>
            <person name="Lipzen A."/>
            <person name="Tritt A."/>
            <person name="Yoshinaga Y."/>
            <person name="Zane M."/>
            <person name="Barry K."/>
            <person name="Grigoriev I.V."/>
            <person name="Spatafora J.W."/>
            <person name="Aimea M.C."/>
        </authorList>
    </citation>
    <scope>NUCLEOTIDE SEQUENCE [LARGE SCALE GENOMIC DNA]</scope>
    <source>
        <strain evidence="13 14">UBC 951</strain>
    </source>
</reference>
<feature type="compositionally biased region" description="Gly residues" evidence="11">
    <location>
        <begin position="1"/>
        <end position="12"/>
    </location>
</feature>
<evidence type="ECO:0000256" key="7">
    <source>
        <dbReference type="ARBA" id="ARBA00029873"/>
    </source>
</evidence>
<evidence type="ECO:0000256" key="3">
    <source>
        <dbReference type="ARBA" id="ARBA00022723"/>
    </source>
</evidence>
<feature type="region of interest" description="Disordered" evidence="11">
    <location>
        <begin position="1"/>
        <end position="47"/>
    </location>
</feature>
<dbReference type="InterPro" id="IPR015877">
    <property type="entry name" value="MAT1_centre"/>
</dbReference>
<name>A0A066WFE9_TILAU</name>
<comment type="caution">
    <text evidence="13">The sequence shown here is derived from an EMBL/GenBank/DDBJ whole genome shotgun (WGS) entry which is preliminary data.</text>
</comment>
<evidence type="ECO:0000256" key="8">
    <source>
        <dbReference type="ARBA" id="ARBA00033277"/>
    </source>
</evidence>
<dbReference type="InterPro" id="IPR017907">
    <property type="entry name" value="Znf_RING_CS"/>
</dbReference>
<proteinExistence type="predicted"/>
<keyword evidence="4 9" id="KW-0863">Zinc-finger</keyword>
<evidence type="ECO:0000256" key="5">
    <source>
        <dbReference type="ARBA" id="ARBA00022833"/>
    </source>
</evidence>
<feature type="compositionally biased region" description="Gly residues" evidence="11">
    <location>
        <begin position="314"/>
        <end position="324"/>
    </location>
</feature>
<dbReference type="GO" id="GO:0008270">
    <property type="term" value="F:zinc ion binding"/>
    <property type="evidence" value="ECO:0007669"/>
    <property type="project" value="UniProtKB-KW"/>
</dbReference>
<dbReference type="InParanoid" id="A0A066WFE9"/>
<keyword evidence="14" id="KW-1185">Reference proteome</keyword>
<dbReference type="PROSITE" id="PS50089">
    <property type="entry name" value="ZF_RING_2"/>
    <property type="match status" value="1"/>
</dbReference>
<dbReference type="OrthoDB" id="5963at2759"/>
<dbReference type="PROSITE" id="PS00518">
    <property type="entry name" value="ZF_RING_1"/>
    <property type="match status" value="1"/>
</dbReference>
<dbReference type="Pfam" id="PF17121">
    <property type="entry name" value="zf-C3HC4_5"/>
    <property type="match status" value="1"/>
</dbReference>
<dbReference type="AlphaFoldDB" id="A0A066WFE9"/>
<dbReference type="EMBL" id="JMSN01000007">
    <property type="protein sequence ID" value="KDN52702.1"/>
    <property type="molecule type" value="Genomic_DNA"/>
</dbReference>
<dbReference type="Proteomes" id="UP000027361">
    <property type="component" value="Unassembled WGS sequence"/>
</dbReference>
<dbReference type="InterPro" id="IPR001841">
    <property type="entry name" value="Znf_RING"/>
</dbReference>
<evidence type="ECO:0000256" key="2">
    <source>
        <dbReference type="ARBA" id="ARBA00022257"/>
    </source>
</evidence>
<evidence type="ECO:0000256" key="9">
    <source>
        <dbReference type="PROSITE-ProRule" id="PRU00175"/>
    </source>
</evidence>
<evidence type="ECO:0000256" key="11">
    <source>
        <dbReference type="SAM" id="MobiDB-lite"/>
    </source>
</evidence>
<dbReference type="GeneID" id="25265854"/>
<feature type="region of interest" description="Disordered" evidence="11">
    <location>
        <begin position="59"/>
        <end position="81"/>
    </location>
</feature>
<organism evidence="13 14">
    <name type="scientific">Tilletiaria anomala (strain ATCC 24038 / CBS 436.72 / UBC 951)</name>
    <dbReference type="NCBI Taxonomy" id="1037660"/>
    <lineage>
        <taxon>Eukaryota</taxon>
        <taxon>Fungi</taxon>
        <taxon>Dikarya</taxon>
        <taxon>Basidiomycota</taxon>
        <taxon>Ustilaginomycotina</taxon>
        <taxon>Exobasidiomycetes</taxon>
        <taxon>Georgefischeriales</taxon>
        <taxon>Tilletiariaceae</taxon>
        <taxon>Tilletiaria</taxon>
    </lineage>
</organism>
<evidence type="ECO:0000256" key="6">
    <source>
        <dbReference type="ARBA" id="ARBA00023242"/>
    </source>
</evidence>
<dbReference type="NCBIfam" id="TIGR00570">
    <property type="entry name" value="cdk7"/>
    <property type="match status" value="1"/>
</dbReference>
<feature type="compositionally biased region" description="Basic and acidic residues" evidence="11">
    <location>
        <begin position="286"/>
        <end position="309"/>
    </location>
</feature>
<feature type="domain" description="RING-type" evidence="12">
    <location>
        <begin position="82"/>
        <end position="126"/>
    </location>
</feature>
<evidence type="ECO:0000313" key="14">
    <source>
        <dbReference type="Proteomes" id="UP000027361"/>
    </source>
</evidence>
<keyword evidence="3" id="KW-0479">Metal-binding</keyword>
<dbReference type="InterPro" id="IPR004575">
    <property type="entry name" value="MAT1/Tfb3"/>
</dbReference>
<dbReference type="FunFam" id="3.30.40.10:FF:000037">
    <property type="entry name" value="Cdk-activating kinase assembly factor MAT1, centre"/>
    <property type="match status" value="1"/>
</dbReference>
<dbReference type="Gene3D" id="3.30.40.10">
    <property type="entry name" value="Zinc/RING finger domain, C3HC4 (zinc finger)"/>
    <property type="match status" value="1"/>
</dbReference>
<dbReference type="PANTHER" id="PTHR12683">
    <property type="entry name" value="CDK-ACTIVATING KINASE ASSEMBLY FACTOR MAT1"/>
    <property type="match status" value="1"/>
</dbReference>
<dbReference type="STRING" id="1037660.A0A066WFE9"/>
<keyword evidence="5" id="KW-0862">Zinc</keyword>
<keyword evidence="10" id="KW-0175">Coiled coil</keyword>
<protein>
    <recommendedName>
        <fullName evidence="2">RNA polymerase II transcription factor B subunit 3</fullName>
    </recommendedName>
    <alternativeName>
        <fullName evidence="8">RNA polymerase II transcription factor B 38 kDa subunit</fullName>
    </alternativeName>
    <alternativeName>
        <fullName evidence="7">RNA polymerase II transcription factor B p38 subunit</fullName>
    </alternativeName>
</protein>
<dbReference type="HOGENOM" id="CLU_048466_0_0_1"/>
<feature type="compositionally biased region" description="Low complexity" evidence="11">
    <location>
        <begin position="13"/>
        <end position="47"/>
    </location>
</feature>
<keyword evidence="6" id="KW-0539">Nucleus</keyword>
<dbReference type="InterPro" id="IPR013083">
    <property type="entry name" value="Znf_RING/FYVE/PHD"/>
</dbReference>
<accession>A0A066WFE9</accession>
<evidence type="ECO:0000313" key="13">
    <source>
        <dbReference type="EMBL" id="KDN52702.1"/>
    </source>
</evidence>
<sequence>MSRRGGLVGSSRGGRISSAGGSVRGTPDPNSAAGPSTSASASSSRNTASTIFGASSIIGAGGARQKDPSGRIQEWSSPDDKCPQCKTDRYLNSKLRLLVGPCYHKMCESCIDRIFALGPAPCPVCRRTCRKNQFGFQTFEDLQVEREVSIRRTITKNTARSLETDFGGDLKAYNDYLDKVESLTFSIVHGSEAEADEAWRWINGQEGVARNSIGLQARYAERESELAREAEEMERSERKAKGERLRAIEAREKLEKEQEDRMLVELMEKGKIDAQEVQRRRREGARKRERDRDREEAAVEREFATRAGERLGAAGRGKSGGPAAKGGWSEANKAARLWGPAGYQPEMLLDYRGPLAYLDDGSALLPGGRSMFQPHESAHDAARLLASTGIASASALAQMSKDDAQRITAGGYSWTKALGRDHLAGFATIRFQTPEIAAGRVE</sequence>
<dbReference type="PANTHER" id="PTHR12683:SF13">
    <property type="entry name" value="CDK-ACTIVATING KINASE ASSEMBLY FACTOR MAT1"/>
    <property type="match status" value="1"/>
</dbReference>
<evidence type="ECO:0000256" key="10">
    <source>
        <dbReference type="SAM" id="Coils"/>
    </source>
</evidence>
<gene>
    <name evidence="13" type="ORF">K437DRAFT_266368</name>
</gene>
<evidence type="ECO:0000256" key="1">
    <source>
        <dbReference type="ARBA" id="ARBA00004123"/>
    </source>
</evidence>